<feature type="domain" description="Peptidase S33 tripeptidyl aminopeptidase-like C-terminal" evidence="6">
    <location>
        <begin position="402"/>
        <end position="500"/>
    </location>
</feature>
<dbReference type="Proteomes" id="UP001500466">
    <property type="component" value="Unassembled WGS sequence"/>
</dbReference>
<reference evidence="8" key="1">
    <citation type="journal article" date="2019" name="Int. J. Syst. Evol. Microbiol.">
        <title>The Global Catalogue of Microorganisms (GCM) 10K type strain sequencing project: providing services to taxonomists for standard genome sequencing and annotation.</title>
        <authorList>
            <consortium name="The Broad Institute Genomics Platform"/>
            <consortium name="The Broad Institute Genome Sequencing Center for Infectious Disease"/>
            <person name="Wu L."/>
            <person name="Ma J."/>
        </authorList>
    </citation>
    <scope>NUCLEOTIDE SEQUENCE [LARGE SCALE GENOMIC DNA]</scope>
    <source>
        <strain evidence="8">JCM 17986</strain>
    </source>
</reference>
<dbReference type="InterPro" id="IPR051601">
    <property type="entry name" value="Serine_prot/Carboxylest_S33"/>
</dbReference>
<evidence type="ECO:0000259" key="5">
    <source>
        <dbReference type="Pfam" id="PF00561"/>
    </source>
</evidence>
<dbReference type="SUPFAM" id="SSF53474">
    <property type="entry name" value="alpha/beta-Hydrolases"/>
    <property type="match status" value="1"/>
</dbReference>
<proteinExistence type="inferred from homology"/>
<organism evidence="7 8">
    <name type="scientific">Yinghuangia aomiensis</name>
    <dbReference type="NCBI Taxonomy" id="676205"/>
    <lineage>
        <taxon>Bacteria</taxon>
        <taxon>Bacillati</taxon>
        <taxon>Actinomycetota</taxon>
        <taxon>Actinomycetes</taxon>
        <taxon>Kitasatosporales</taxon>
        <taxon>Streptomycetaceae</taxon>
        <taxon>Yinghuangia</taxon>
    </lineage>
</organism>
<accession>A0ABP9HVF7</accession>
<dbReference type="InterPro" id="IPR000073">
    <property type="entry name" value="AB_hydrolase_1"/>
</dbReference>
<comment type="similarity">
    <text evidence="1">Belongs to the peptidase S33 family.</text>
</comment>
<feature type="domain" description="AB hydrolase-1" evidence="5">
    <location>
        <begin position="100"/>
        <end position="295"/>
    </location>
</feature>
<feature type="chain" id="PRO_5045511179" evidence="4">
    <location>
        <begin position="30"/>
        <end position="513"/>
    </location>
</feature>
<sequence>MPRVVTKSLAVAAVAAALAALGIAGPAVGTDGSDGTAAAGGPVPRVSPGLAWGACPADLSGTLRCGTLAVPLDHEHPDGRTTTLAVSLAQATGRGPKAGTILVNPGGPGGRGMWLAAAVQQRLPADLRDRYDIVGIDPRGNGHSSPVQCVDTAVFDQAPKPDPVPRTEADKQRLLDRARTYAEGCAARGGDLLPHMSTAENARDMDDVRAALGEAKVSYLGWSYGTYLGAVYGQLFPQRVDKLILDSIVDPSPRGIWYGVNLDQDIAFQDRWREFTRWAGRHDDVLKLGADAAAVEAAFGRVLAGVRAAPAGDIGPAEVYDMVTTAMYDDDQWRDLALAFAGYLAGDPAPLGKLYEPPSAVQANMTAVYTAVECNDAPWPRDWSVWNRDADALNRANPILTWPNTWLNAPCLFWKTPPRTPLPIDGRGLPGALLVQAENDAATPLAGGVAMHRALPASRLVTLRGEGNHGVLIFNPNDCVSDVAWAYLRDGTLPSADVVCAGGPEPDAREANQ</sequence>
<evidence type="ECO:0000313" key="7">
    <source>
        <dbReference type="EMBL" id="GAA4979056.1"/>
    </source>
</evidence>
<keyword evidence="8" id="KW-1185">Reference proteome</keyword>
<evidence type="ECO:0000259" key="6">
    <source>
        <dbReference type="Pfam" id="PF08386"/>
    </source>
</evidence>
<dbReference type="InterPro" id="IPR013595">
    <property type="entry name" value="Pept_S33_TAP-like_C"/>
</dbReference>
<gene>
    <name evidence="7" type="ORF">GCM10023205_54310</name>
</gene>
<evidence type="ECO:0000256" key="3">
    <source>
        <dbReference type="ARBA" id="ARBA00022801"/>
    </source>
</evidence>
<evidence type="ECO:0000256" key="2">
    <source>
        <dbReference type="ARBA" id="ARBA00022729"/>
    </source>
</evidence>
<evidence type="ECO:0000256" key="1">
    <source>
        <dbReference type="ARBA" id="ARBA00010088"/>
    </source>
</evidence>
<feature type="signal peptide" evidence="4">
    <location>
        <begin position="1"/>
        <end position="29"/>
    </location>
</feature>
<protein>
    <submittedName>
        <fullName evidence="7">Alpha/beta hydrolase</fullName>
    </submittedName>
</protein>
<dbReference type="RefSeq" id="WP_345678318.1">
    <property type="nucleotide sequence ID" value="NZ_BAABHS010000021.1"/>
</dbReference>
<dbReference type="Pfam" id="PF00561">
    <property type="entry name" value="Abhydrolase_1"/>
    <property type="match status" value="1"/>
</dbReference>
<dbReference type="Gene3D" id="3.40.50.1820">
    <property type="entry name" value="alpha/beta hydrolase"/>
    <property type="match status" value="1"/>
</dbReference>
<dbReference type="Pfam" id="PF08386">
    <property type="entry name" value="Abhydrolase_4"/>
    <property type="match status" value="1"/>
</dbReference>
<dbReference type="PANTHER" id="PTHR43248">
    <property type="entry name" value="2-SUCCINYL-6-HYDROXY-2,4-CYCLOHEXADIENE-1-CARBOXYLATE SYNTHASE"/>
    <property type="match status" value="1"/>
</dbReference>
<evidence type="ECO:0000256" key="4">
    <source>
        <dbReference type="SAM" id="SignalP"/>
    </source>
</evidence>
<dbReference type="PANTHER" id="PTHR43248:SF29">
    <property type="entry name" value="TRIPEPTIDYL AMINOPEPTIDASE"/>
    <property type="match status" value="1"/>
</dbReference>
<dbReference type="EMBL" id="BAABHS010000021">
    <property type="protein sequence ID" value="GAA4979056.1"/>
    <property type="molecule type" value="Genomic_DNA"/>
</dbReference>
<name>A0ABP9HVF7_9ACTN</name>
<evidence type="ECO:0000313" key="8">
    <source>
        <dbReference type="Proteomes" id="UP001500466"/>
    </source>
</evidence>
<dbReference type="InterPro" id="IPR029058">
    <property type="entry name" value="AB_hydrolase_fold"/>
</dbReference>
<comment type="caution">
    <text evidence="7">The sequence shown here is derived from an EMBL/GenBank/DDBJ whole genome shotgun (WGS) entry which is preliminary data.</text>
</comment>
<dbReference type="GO" id="GO:0016787">
    <property type="term" value="F:hydrolase activity"/>
    <property type="evidence" value="ECO:0007669"/>
    <property type="project" value="UniProtKB-KW"/>
</dbReference>
<keyword evidence="3 7" id="KW-0378">Hydrolase</keyword>
<keyword evidence="2 4" id="KW-0732">Signal</keyword>